<dbReference type="Proteomes" id="UP001595932">
    <property type="component" value="Unassembled WGS sequence"/>
</dbReference>
<organism evidence="2 3">
    <name type="scientific">Planococcus dechangensis</name>
    <dbReference type="NCBI Taxonomy" id="1176255"/>
    <lineage>
        <taxon>Bacteria</taxon>
        <taxon>Bacillati</taxon>
        <taxon>Bacillota</taxon>
        <taxon>Bacilli</taxon>
        <taxon>Bacillales</taxon>
        <taxon>Caryophanaceae</taxon>
        <taxon>Planococcus</taxon>
    </lineage>
</organism>
<dbReference type="InterPro" id="IPR041657">
    <property type="entry name" value="HTH_17"/>
</dbReference>
<comment type="caution">
    <text evidence="2">The sequence shown here is derived from an EMBL/GenBank/DDBJ whole genome shotgun (WGS) entry which is preliminary data.</text>
</comment>
<keyword evidence="3" id="KW-1185">Reference proteome</keyword>
<reference evidence="3" key="1">
    <citation type="journal article" date="2019" name="Int. J. Syst. Evol. Microbiol.">
        <title>The Global Catalogue of Microorganisms (GCM) 10K type strain sequencing project: providing services to taxonomists for standard genome sequencing and annotation.</title>
        <authorList>
            <consortium name="The Broad Institute Genomics Platform"/>
            <consortium name="The Broad Institute Genome Sequencing Center for Infectious Disease"/>
            <person name="Wu L."/>
            <person name="Ma J."/>
        </authorList>
    </citation>
    <scope>NUCLEOTIDE SEQUENCE [LARGE SCALE GENOMIC DNA]</scope>
    <source>
        <strain evidence="3">CGMCC 1.12151</strain>
    </source>
</reference>
<gene>
    <name evidence="2" type="ORF">ACFO5U_14525</name>
</gene>
<dbReference type="Pfam" id="PF12728">
    <property type="entry name" value="HTH_17"/>
    <property type="match status" value="1"/>
</dbReference>
<evidence type="ECO:0000313" key="3">
    <source>
        <dbReference type="Proteomes" id="UP001595932"/>
    </source>
</evidence>
<dbReference type="RefSeq" id="WP_377279796.1">
    <property type="nucleotide sequence ID" value="NZ_JBHSGL010000015.1"/>
</dbReference>
<evidence type="ECO:0000313" key="2">
    <source>
        <dbReference type="EMBL" id="MFC4714060.1"/>
    </source>
</evidence>
<accession>A0ABV9MG46</accession>
<proteinExistence type="predicted"/>
<feature type="domain" description="Helix-turn-helix" evidence="1">
    <location>
        <begin position="33"/>
        <end position="79"/>
    </location>
</feature>
<protein>
    <submittedName>
        <fullName evidence="2">Helix-turn-helix domain-containing protein</fullName>
    </submittedName>
</protein>
<dbReference type="EMBL" id="JBHSGL010000015">
    <property type="protein sequence ID" value="MFC4714060.1"/>
    <property type="molecule type" value="Genomic_DNA"/>
</dbReference>
<evidence type="ECO:0000259" key="1">
    <source>
        <dbReference type="Pfam" id="PF12728"/>
    </source>
</evidence>
<sequence>MFQIQIDENALKQLYLSKIEERLESIEQEVFFFSSKELCHYLGMSWNTIVNNLLIDEDFPHLRVGSRWIFPVQEVKEYMKVYTGEVKKNGGDVLRYRRTKK</sequence>
<name>A0ABV9MG46_9BACL</name>